<dbReference type="Proteomes" id="UP000623440">
    <property type="component" value="Unassembled WGS sequence"/>
</dbReference>
<evidence type="ECO:0000313" key="2">
    <source>
        <dbReference type="Proteomes" id="UP000623440"/>
    </source>
</evidence>
<evidence type="ECO:0000313" key="1">
    <source>
        <dbReference type="EMBL" id="MBD2532138.1"/>
    </source>
</evidence>
<name>A0ABR8DUU2_9NOSO</name>
<dbReference type="EMBL" id="JACJSI010000050">
    <property type="protein sequence ID" value="MBD2532138.1"/>
    <property type="molecule type" value="Genomic_DNA"/>
</dbReference>
<reference evidence="1 2" key="1">
    <citation type="journal article" date="2020" name="ISME J.">
        <title>Comparative genomics reveals insights into cyanobacterial evolution and habitat adaptation.</title>
        <authorList>
            <person name="Chen M.Y."/>
            <person name="Teng W.K."/>
            <person name="Zhao L."/>
            <person name="Hu C.X."/>
            <person name="Zhou Y.K."/>
            <person name="Han B.P."/>
            <person name="Song L.R."/>
            <person name="Shu W.S."/>
        </authorList>
    </citation>
    <scope>NUCLEOTIDE SEQUENCE [LARGE SCALE GENOMIC DNA]</scope>
    <source>
        <strain evidence="1 2">FACHB-838</strain>
    </source>
</reference>
<accession>A0ABR8DUU2</accession>
<organism evidence="1 2">
    <name type="scientific">Nostoc flagelliforme FACHB-838</name>
    <dbReference type="NCBI Taxonomy" id="2692904"/>
    <lineage>
        <taxon>Bacteria</taxon>
        <taxon>Bacillati</taxon>
        <taxon>Cyanobacteriota</taxon>
        <taxon>Cyanophyceae</taxon>
        <taxon>Nostocales</taxon>
        <taxon>Nostocaceae</taxon>
        <taxon>Nostoc</taxon>
    </lineage>
</organism>
<sequence>MKRRVGIQPYIVWYNIISRGVGARHCRAPTGVPHISEKRYSNFAIADKEKFD</sequence>
<proteinExistence type="predicted"/>
<keyword evidence="2" id="KW-1185">Reference proteome</keyword>
<comment type="caution">
    <text evidence="1">The sequence shown here is derived from an EMBL/GenBank/DDBJ whole genome shotgun (WGS) entry which is preliminary data.</text>
</comment>
<gene>
    <name evidence="1" type="ORF">H6G97_22165</name>
</gene>
<protein>
    <submittedName>
        <fullName evidence="1">Uncharacterized protein</fullName>
    </submittedName>
</protein>
<dbReference type="RefSeq" id="WP_190942798.1">
    <property type="nucleotide sequence ID" value="NZ_JACJSI010000050.1"/>
</dbReference>